<protein>
    <submittedName>
        <fullName evidence="4">Fe-S cluster assembly protein SufB</fullName>
    </submittedName>
</protein>
<dbReference type="InterPro" id="IPR037284">
    <property type="entry name" value="SUF_FeS_clus_asmbl_SufBD_sf"/>
</dbReference>
<dbReference type="Pfam" id="PF19295">
    <property type="entry name" value="SufBD_N"/>
    <property type="match status" value="1"/>
</dbReference>
<dbReference type="HOGENOM" id="CLU_026231_0_1_14"/>
<sequence>MEDNKFKATEYAYGFSDDVKERFSTAKGLSVDVIKAISNYKKEDQWLLDNRLEAYEVFKQKKNPTWGVDLNFIDFDQYYYFISVVDGIKKTWDDVPQKIKDTFTALNIPEAEAKFLNGVHTQYDSDVVYGSIIKELEDQGVIFCDPETAAKKYPDLFKKYFGKLVPPSDNKYAALNTAVWSGGTFIYVPKNTHIKKPLQSYFRINSQSMGQFERTLIIVDDNSSLHYIEGCTAPIYSSDNLHAAVVEIFVGKNSTCRYTTIQNWSDNVLNLVTKRAYVKQNGNMTWIDGNIGSKVNMKYPCSILAEPYASSECISIAVAKSGVVQDAGAKMIHLAPHTKSQIVSKAVGYGTGDSRYRGLVKISKEAHNSISKVECDTLLLNETARSDTFPLELVLNSSSSISHEATITKINAEQLFYLTSKGISAEVAEELIVFGFLKEFTDELPMEYAAELNRLLKLDMTGSIG</sequence>
<dbReference type="Pfam" id="PF01458">
    <property type="entry name" value="SUFBD_core"/>
    <property type="match status" value="1"/>
</dbReference>
<name>A0A0C5RC33_9BACT</name>
<dbReference type="PATRIC" id="fig|42094.4.peg.498"/>
<dbReference type="SUPFAM" id="SSF101960">
    <property type="entry name" value="Stabilizer of iron transporter SufD"/>
    <property type="match status" value="1"/>
</dbReference>
<dbReference type="RefSeq" id="WP_208894842.1">
    <property type="nucleotide sequence ID" value="NZ_CP009770.1"/>
</dbReference>
<dbReference type="KEGG" id="ude:JM47_02520"/>
<dbReference type="PANTHER" id="PTHR30508">
    <property type="entry name" value="FES CLUSTER ASSEMBLY PROTEIN SUF"/>
    <property type="match status" value="1"/>
</dbReference>
<reference evidence="4 5" key="1">
    <citation type="journal article" date="2015" name="Genome Announc.">
        <title>Genome Sequence of Ureaplasma diversum Strain ATCC 49782.</title>
        <authorList>
            <person name="Marques L.M."/>
            <person name="Guimaraes A.M."/>
            <person name="Martins H.B."/>
            <person name="Rezende I.S."/>
            <person name="Barbosa M.S."/>
            <person name="Campos G.B."/>
            <person name="do Nascimento N.C."/>
            <person name="Dos Santos A.P."/>
            <person name="Amorim A.T."/>
            <person name="Santos V.M."/>
            <person name="Messick J.B."/>
            <person name="Timenetsky J."/>
        </authorList>
    </citation>
    <scope>NUCLEOTIDE SEQUENCE [LARGE SCALE GENOMIC DNA]</scope>
    <source>
        <strain evidence="4 5">ATCC 49782</strain>
    </source>
</reference>
<dbReference type="InterPro" id="IPR055346">
    <property type="entry name" value="Fe-S_cluster_assembly_SufBD"/>
</dbReference>
<evidence type="ECO:0000256" key="1">
    <source>
        <dbReference type="ARBA" id="ARBA00043967"/>
    </source>
</evidence>
<comment type="similarity">
    <text evidence="1">Belongs to the iron-sulfur cluster assembly SufBD family.</text>
</comment>
<evidence type="ECO:0000259" key="3">
    <source>
        <dbReference type="Pfam" id="PF19295"/>
    </source>
</evidence>
<dbReference type="PANTHER" id="PTHR30508:SF1">
    <property type="entry name" value="UPF0051 PROTEIN ABCI8, CHLOROPLASTIC-RELATED"/>
    <property type="match status" value="1"/>
</dbReference>
<evidence type="ECO:0000313" key="5">
    <source>
        <dbReference type="Proteomes" id="UP000032261"/>
    </source>
</evidence>
<organism evidence="4 5">
    <name type="scientific">Ureaplasma diversum</name>
    <dbReference type="NCBI Taxonomy" id="42094"/>
    <lineage>
        <taxon>Bacteria</taxon>
        <taxon>Bacillati</taxon>
        <taxon>Mycoplasmatota</taxon>
        <taxon>Mycoplasmoidales</taxon>
        <taxon>Mycoplasmoidaceae</taxon>
        <taxon>Ureaplasma</taxon>
    </lineage>
</organism>
<dbReference type="InterPro" id="IPR000825">
    <property type="entry name" value="SUF_FeS_clus_asmbl_SufBD_core"/>
</dbReference>
<dbReference type="EMBL" id="CP009770">
    <property type="protein sequence ID" value="AJQ45436.1"/>
    <property type="molecule type" value="Genomic_DNA"/>
</dbReference>
<dbReference type="InterPro" id="IPR010231">
    <property type="entry name" value="SUF_FeS_clus_asmbl_SufB"/>
</dbReference>
<feature type="domain" description="SUF system FeS cluster assembly SufBD core" evidence="2">
    <location>
        <begin position="202"/>
        <end position="436"/>
    </location>
</feature>
<dbReference type="AlphaFoldDB" id="A0A0C5RC33"/>
<evidence type="ECO:0000259" key="2">
    <source>
        <dbReference type="Pfam" id="PF01458"/>
    </source>
</evidence>
<proteinExistence type="inferred from homology"/>
<dbReference type="InterPro" id="IPR045595">
    <property type="entry name" value="SufBD_N"/>
</dbReference>
<evidence type="ECO:0000313" key="4">
    <source>
        <dbReference type="EMBL" id="AJQ45436.1"/>
    </source>
</evidence>
<dbReference type="STRING" id="42094.JM47_02520"/>
<dbReference type="GO" id="GO:0016226">
    <property type="term" value="P:iron-sulfur cluster assembly"/>
    <property type="evidence" value="ECO:0007669"/>
    <property type="project" value="InterPro"/>
</dbReference>
<feature type="domain" description="SUF system FeS cluster assembly SufBD N-terminal" evidence="3">
    <location>
        <begin position="136"/>
        <end position="199"/>
    </location>
</feature>
<dbReference type="NCBIfam" id="TIGR01980">
    <property type="entry name" value="sufB"/>
    <property type="match status" value="1"/>
</dbReference>
<dbReference type="Proteomes" id="UP000032261">
    <property type="component" value="Chromosome"/>
</dbReference>
<gene>
    <name evidence="4" type="ORF">JM47_02520</name>
</gene>
<accession>A0A0C5RC33</accession>